<sequence>MIITVYNFKGGVGKTSISINLCLSLGWGIITNDFYSPLEDVLRVDQYLKVDPNEDINKYAGTENIIYDFGGQIDVRIVPILLQSDLIIVPVMCNAIDLKVTIGAIEALEGLNKKIIIIANRTEKDEFAKIKDYIRQKFQYPIFELKKSKAFADMFNEKKSLSSLVAEGGLRKYTYSSVTTQFQKILDYIQNTPS</sequence>
<name>A0A2A4SWQ1_9DELT</name>
<gene>
    <name evidence="1" type="ORF">COB67_10605</name>
</gene>
<proteinExistence type="predicted"/>
<accession>A0A2A4SWQ1</accession>
<organism evidence="1 2">
    <name type="scientific">SAR324 cluster bacterium</name>
    <dbReference type="NCBI Taxonomy" id="2024889"/>
    <lineage>
        <taxon>Bacteria</taxon>
        <taxon>Deltaproteobacteria</taxon>
        <taxon>SAR324 cluster</taxon>
    </lineage>
</organism>
<dbReference type="AlphaFoldDB" id="A0A2A4SWQ1"/>
<dbReference type="EMBL" id="NVSR01000110">
    <property type="protein sequence ID" value="PCI25816.1"/>
    <property type="molecule type" value="Genomic_DNA"/>
</dbReference>
<dbReference type="Proteomes" id="UP000218113">
    <property type="component" value="Unassembled WGS sequence"/>
</dbReference>
<reference evidence="2" key="1">
    <citation type="submission" date="2017-08" db="EMBL/GenBank/DDBJ databases">
        <title>A dynamic microbial community with high functional redundancy inhabits the cold, oxic subseafloor aquifer.</title>
        <authorList>
            <person name="Tully B.J."/>
            <person name="Wheat C.G."/>
            <person name="Glazer B.T."/>
            <person name="Huber J.A."/>
        </authorList>
    </citation>
    <scope>NUCLEOTIDE SEQUENCE [LARGE SCALE GENOMIC DNA]</scope>
</reference>
<dbReference type="InterPro" id="IPR027417">
    <property type="entry name" value="P-loop_NTPase"/>
</dbReference>
<dbReference type="Gene3D" id="3.40.50.300">
    <property type="entry name" value="P-loop containing nucleotide triphosphate hydrolases"/>
    <property type="match status" value="2"/>
</dbReference>
<dbReference type="CDD" id="cd02042">
    <property type="entry name" value="ParAB_family"/>
    <property type="match status" value="1"/>
</dbReference>
<dbReference type="SUPFAM" id="SSF52540">
    <property type="entry name" value="P-loop containing nucleoside triphosphate hydrolases"/>
    <property type="match status" value="1"/>
</dbReference>
<comment type="caution">
    <text evidence="1">The sequence shown here is derived from an EMBL/GenBank/DDBJ whole genome shotgun (WGS) entry which is preliminary data.</text>
</comment>
<evidence type="ECO:0000313" key="1">
    <source>
        <dbReference type="EMBL" id="PCI25816.1"/>
    </source>
</evidence>
<evidence type="ECO:0000313" key="2">
    <source>
        <dbReference type="Proteomes" id="UP000218113"/>
    </source>
</evidence>
<protein>
    <submittedName>
        <fullName evidence="1">Uncharacterized protein</fullName>
    </submittedName>
</protein>